<dbReference type="OrthoDB" id="185578at2"/>
<evidence type="ECO:0000313" key="2">
    <source>
        <dbReference type="EMBL" id="KNY29994.1"/>
    </source>
</evidence>
<feature type="domain" description="VTC" evidence="1">
    <location>
        <begin position="7"/>
        <end position="233"/>
    </location>
</feature>
<dbReference type="AlphaFoldDB" id="A0A0L6JW86"/>
<dbReference type="Gene3D" id="3.20.100.30">
    <property type="entry name" value="VTC, catalytic tunnel domain"/>
    <property type="match status" value="1"/>
</dbReference>
<dbReference type="PATRIC" id="fig|398512.5.peg.5526"/>
<evidence type="ECO:0000313" key="3">
    <source>
        <dbReference type="Proteomes" id="UP000036923"/>
    </source>
</evidence>
<protein>
    <submittedName>
        <fullName evidence="2">VTC domain-containing protein</fullName>
    </submittedName>
</protein>
<dbReference type="Proteomes" id="UP000036923">
    <property type="component" value="Unassembled WGS sequence"/>
</dbReference>
<dbReference type="InterPro" id="IPR042267">
    <property type="entry name" value="VTC_sf"/>
</dbReference>
<gene>
    <name evidence="2" type="ORF">Bccel_5271</name>
</gene>
<accession>A0A0L6JW86</accession>
<dbReference type="STRING" id="398512.Bccel_5271"/>
<dbReference type="CDD" id="cd07750">
    <property type="entry name" value="PolyPPase_VTC_like"/>
    <property type="match status" value="1"/>
</dbReference>
<reference evidence="3" key="1">
    <citation type="submission" date="2015-07" db="EMBL/GenBank/DDBJ databases">
        <title>Near-Complete Genome Sequence of the Cellulolytic Bacterium Bacteroides (Pseudobacteroides) cellulosolvens ATCC 35603.</title>
        <authorList>
            <person name="Dassa B."/>
            <person name="Utturkar S.M."/>
            <person name="Klingeman D.M."/>
            <person name="Hurt R.A."/>
            <person name="Keller M."/>
            <person name="Xu J."/>
            <person name="Reddy Y.H.K."/>
            <person name="Borovok I."/>
            <person name="Grinberg I.R."/>
            <person name="Lamed R."/>
            <person name="Zhivin O."/>
            <person name="Bayer E.A."/>
            <person name="Brown S.D."/>
        </authorList>
    </citation>
    <scope>NUCLEOTIDE SEQUENCE [LARGE SCALE GENOMIC DNA]</scope>
    <source>
        <strain evidence="3">DSM 2933</strain>
    </source>
</reference>
<sequence length="244" mass="29506">MAIEVFNRYENKFMMNTDTYEKVLRTLDEYMELDEYNKTHDFYTIANIYYDTDDHHLIRKSLSKPKYKEKLRLRAYGVPSLDDKVYLEIKKKVFGLVNKRRTKLVLSEAYDFVATGQKPELKKYMNRQVLNEIEYFLSVYDLEPKLYLAYDRKAYFGRDNRDLRITFDTNIRTRREDLRLELGDHGEQLLDKDVWLMEVKAEKTIPIWLTRMLSEYKLYKKSFSKYGTEFKTMISKVRSSKVVM</sequence>
<keyword evidence="3" id="KW-1185">Reference proteome</keyword>
<comment type="caution">
    <text evidence="2">The sequence shown here is derived from an EMBL/GenBank/DDBJ whole genome shotgun (WGS) entry which is preliminary data.</text>
</comment>
<proteinExistence type="predicted"/>
<dbReference type="RefSeq" id="WP_036943650.1">
    <property type="nucleotide sequence ID" value="NZ_JQKC01000022.1"/>
</dbReference>
<dbReference type="GO" id="GO:0006799">
    <property type="term" value="P:polyphosphate biosynthetic process"/>
    <property type="evidence" value="ECO:0007669"/>
    <property type="project" value="UniProtKB-ARBA"/>
</dbReference>
<name>A0A0L6JW86_9FIRM</name>
<dbReference type="eggNOG" id="COG5036">
    <property type="taxonomic scope" value="Bacteria"/>
</dbReference>
<evidence type="ECO:0000259" key="1">
    <source>
        <dbReference type="Pfam" id="PF09359"/>
    </source>
</evidence>
<organism evidence="2 3">
    <name type="scientific">Pseudobacteroides cellulosolvens ATCC 35603 = DSM 2933</name>
    <dbReference type="NCBI Taxonomy" id="398512"/>
    <lineage>
        <taxon>Bacteria</taxon>
        <taxon>Bacillati</taxon>
        <taxon>Bacillota</taxon>
        <taxon>Clostridia</taxon>
        <taxon>Eubacteriales</taxon>
        <taxon>Oscillospiraceae</taxon>
        <taxon>Pseudobacteroides</taxon>
    </lineage>
</organism>
<dbReference type="Pfam" id="PF09359">
    <property type="entry name" value="VTC"/>
    <property type="match status" value="1"/>
</dbReference>
<dbReference type="EMBL" id="LGTC01000001">
    <property type="protein sequence ID" value="KNY29994.1"/>
    <property type="molecule type" value="Genomic_DNA"/>
</dbReference>
<dbReference type="InterPro" id="IPR018966">
    <property type="entry name" value="VTC_domain"/>
</dbReference>